<dbReference type="SUPFAM" id="SSF50978">
    <property type="entry name" value="WD40 repeat-like"/>
    <property type="match status" value="1"/>
</dbReference>
<dbReference type="InterPro" id="IPR001680">
    <property type="entry name" value="WD40_rpt"/>
</dbReference>
<dbReference type="KEGG" id="goe:100902766"/>
<feature type="repeat" description="WD" evidence="5">
    <location>
        <begin position="84"/>
        <end position="124"/>
    </location>
</feature>
<evidence type="ECO:0000256" key="1">
    <source>
        <dbReference type="ARBA" id="ARBA00022517"/>
    </source>
</evidence>
<name>A0AAJ6QNQ3_9ACAR</name>
<dbReference type="RefSeq" id="XP_003739050.1">
    <property type="nucleotide sequence ID" value="XM_003739002.3"/>
</dbReference>
<protein>
    <submittedName>
        <fullName evidence="7">P21-activated protein kinase-interacting protein 1-like</fullName>
    </submittedName>
</protein>
<dbReference type="SMART" id="SM00320">
    <property type="entry name" value="WD40"/>
    <property type="match status" value="5"/>
</dbReference>
<evidence type="ECO:0000256" key="4">
    <source>
        <dbReference type="ARBA" id="ARBA00045213"/>
    </source>
</evidence>
<dbReference type="InterPro" id="IPR051959">
    <property type="entry name" value="PAK1-Kinase_Regulator"/>
</dbReference>
<comment type="function">
    <text evidence="4">Negatively regulates the PAK1 kinase. PAK1 is a member of the PAK kinase family, which has been shown to play a positive role in the regulation of signaling pathways involving MAPK8 and RELA. PAK1 exists as an inactive homodimer, which is activated by binding of small GTPases such as CDC42 to an N-terminal regulatory domain. PAK1IP1 also binds to the N-terminus of PAK1, and inhibits the specific activation of PAK1 by CDC42. May be involved in ribosomal large subunit assembly.</text>
</comment>
<dbReference type="InterPro" id="IPR020472">
    <property type="entry name" value="WD40_PAC1"/>
</dbReference>
<keyword evidence="2 5" id="KW-0853">WD repeat</keyword>
<proteinExistence type="predicted"/>
<evidence type="ECO:0000256" key="5">
    <source>
        <dbReference type="PROSITE-ProRule" id="PRU00221"/>
    </source>
</evidence>
<evidence type="ECO:0000256" key="2">
    <source>
        <dbReference type="ARBA" id="ARBA00022574"/>
    </source>
</evidence>
<dbReference type="InterPro" id="IPR015943">
    <property type="entry name" value="WD40/YVTN_repeat-like_dom_sf"/>
</dbReference>
<evidence type="ECO:0000313" key="6">
    <source>
        <dbReference type="Proteomes" id="UP000694867"/>
    </source>
</evidence>
<sequence length="323" mass="35251">MANTLMEGTQEFELVFGTYENFVVGYSFRRLQDDLFTLEQSFASPSHIASVRAVSSGGKFLASGSSDETIQLYNMRTRKEMGSLMKHSGTINALKFFKNSHLFSASDDGTICVWDTGSWQCLKTLTGHKQAVNDIAVHSSGKLLLSVSKDKTIYTWNLVKGRPAFISKLKCEASRVAWCPSETLFVITHGNDCDIFSPEVGGVVGSIDFGRRISDLTFIGDYLVLSGDEGKVGVFDLTVKDDVGKVAPSCIIEFEADPRARIKCVEYGGPNERMGCHYLATGTSEGVVSVWLLNAADGADKPKLLAKKSAGCRLTACSIFREE</sequence>
<reference evidence="7" key="1">
    <citation type="submission" date="2025-08" db="UniProtKB">
        <authorList>
            <consortium name="RefSeq"/>
        </authorList>
    </citation>
    <scope>IDENTIFICATION</scope>
</reference>
<dbReference type="Gene3D" id="2.130.10.10">
    <property type="entry name" value="YVTN repeat-like/Quinoprotein amine dehydrogenase"/>
    <property type="match status" value="2"/>
</dbReference>
<evidence type="ECO:0000256" key="3">
    <source>
        <dbReference type="ARBA" id="ARBA00022737"/>
    </source>
</evidence>
<dbReference type="Proteomes" id="UP000694867">
    <property type="component" value="Unplaced"/>
</dbReference>
<keyword evidence="6" id="KW-1185">Reference proteome</keyword>
<dbReference type="PROSITE" id="PS50082">
    <property type="entry name" value="WD_REPEATS_2"/>
    <property type="match status" value="2"/>
</dbReference>
<evidence type="ECO:0000313" key="7">
    <source>
        <dbReference type="RefSeq" id="XP_003739050.1"/>
    </source>
</evidence>
<dbReference type="InterPro" id="IPR036322">
    <property type="entry name" value="WD40_repeat_dom_sf"/>
</dbReference>
<accession>A0AAJ6QNQ3</accession>
<dbReference type="PANTHER" id="PTHR44675:SF1">
    <property type="entry name" value="P21-ACTIVATED PROTEIN KINASE-INTERACTING PROTEIN 1"/>
    <property type="match status" value="1"/>
</dbReference>
<organism evidence="6 7">
    <name type="scientific">Galendromus occidentalis</name>
    <name type="common">western predatory mite</name>
    <dbReference type="NCBI Taxonomy" id="34638"/>
    <lineage>
        <taxon>Eukaryota</taxon>
        <taxon>Metazoa</taxon>
        <taxon>Ecdysozoa</taxon>
        <taxon>Arthropoda</taxon>
        <taxon>Chelicerata</taxon>
        <taxon>Arachnida</taxon>
        <taxon>Acari</taxon>
        <taxon>Parasitiformes</taxon>
        <taxon>Mesostigmata</taxon>
        <taxon>Gamasina</taxon>
        <taxon>Phytoseioidea</taxon>
        <taxon>Phytoseiidae</taxon>
        <taxon>Typhlodrominae</taxon>
        <taxon>Galendromus</taxon>
    </lineage>
</organism>
<keyword evidence="1" id="KW-0690">Ribosome biogenesis</keyword>
<dbReference type="PRINTS" id="PR00320">
    <property type="entry name" value="GPROTEINBRPT"/>
</dbReference>
<keyword evidence="3" id="KW-0677">Repeat</keyword>
<dbReference type="PROSITE" id="PS00678">
    <property type="entry name" value="WD_REPEATS_1"/>
    <property type="match status" value="1"/>
</dbReference>
<dbReference type="GeneID" id="100902766"/>
<feature type="repeat" description="WD" evidence="5">
    <location>
        <begin position="125"/>
        <end position="166"/>
    </location>
</feature>
<dbReference type="PANTHER" id="PTHR44675">
    <property type="entry name" value="PAK1 INTERACTING PROTEIN 1"/>
    <property type="match status" value="1"/>
</dbReference>
<dbReference type="PROSITE" id="PS50294">
    <property type="entry name" value="WD_REPEATS_REGION"/>
    <property type="match status" value="2"/>
</dbReference>
<gene>
    <name evidence="7" type="primary">LOC100902766</name>
</gene>
<dbReference type="AlphaFoldDB" id="A0AAJ6QNQ3"/>
<dbReference type="InterPro" id="IPR019775">
    <property type="entry name" value="WD40_repeat_CS"/>
</dbReference>
<dbReference type="GO" id="GO:0042254">
    <property type="term" value="P:ribosome biogenesis"/>
    <property type="evidence" value="ECO:0007669"/>
    <property type="project" value="UniProtKB-KW"/>
</dbReference>
<dbReference type="Pfam" id="PF00400">
    <property type="entry name" value="WD40"/>
    <property type="match status" value="3"/>
</dbReference>